<gene>
    <name evidence="1" type="ORF">AFULGI_00008190</name>
</gene>
<name>A0A075WEU4_ARCFL</name>
<reference evidence="1 2" key="1">
    <citation type="submission" date="2013-07" db="EMBL/GenBank/DDBJ databases">
        <title>Genome of Archaeoglobus fulgidus.</title>
        <authorList>
            <person name="Fiebig A."/>
            <person name="Birkeland N.-K."/>
        </authorList>
    </citation>
    <scope>NUCLEOTIDE SEQUENCE [LARGE SCALE GENOMIC DNA]</scope>
    <source>
        <strain evidence="1 2">DSM 8774</strain>
    </source>
</reference>
<dbReference type="GeneID" id="24794336"/>
<accession>A0A075WEU4</accession>
<dbReference type="SMR" id="A0A075WEU4"/>
<evidence type="ECO:0000313" key="2">
    <source>
        <dbReference type="Proteomes" id="UP000028501"/>
    </source>
</evidence>
<dbReference type="Pfam" id="PF01893">
    <property type="entry name" value="UPF0058"/>
    <property type="match status" value="1"/>
</dbReference>
<dbReference type="PANTHER" id="PTHR42203:SF2">
    <property type="entry name" value="UPF0058 PROTEIN MJ1205"/>
    <property type="match status" value="1"/>
</dbReference>
<dbReference type="Proteomes" id="UP000028501">
    <property type="component" value="Chromosome"/>
</dbReference>
<dbReference type="HOGENOM" id="CLU_167318_1_0_2"/>
<dbReference type="AlphaFoldDB" id="A0A075WEU4"/>
<organism evidence="1 2">
    <name type="scientific">Archaeoglobus fulgidus DSM 8774</name>
    <dbReference type="NCBI Taxonomy" id="1344584"/>
    <lineage>
        <taxon>Archaea</taxon>
        <taxon>Methanobacteriati</taxon>
        <taxon>Methanobacteriota</taxon>
        <taxon>Archaeoglobi</taxon>
        <taxon>Archaeoglobales</taxon>
        <taxon>Archaeoglobaceae</taxon>
        <taxon>Archaeoglobus</taxon>
    </lineage>
</organism>
<dbReference type="KEGG" id="afg:AFULGI_00008190"/>
<evidence type="ECO:0000313" key="1">
    <source>
        <dbReference type="EMBL" id="AIG97614.1"/>
    </source>
</evidence>
<dbReference type="InterPro" id="IPR002753">
    <property type="entry name" value="UPF0058"/>
</dbReference>
<proteinExistence type="predicted"/>
<dbReference type="PANTHER" id="PTHR42203">
    <property type="entry name" value="UPF0058 PROTEIN MJ1205"/>
    <property type="match status" value="1"/>
</dbReference>
<dbReference type="Gene3D" id="1.20.1270.110">
    <property type="entry name" value="Uncharacterised protein family UPF0058"/>
    <property type="match status" value="1"/>
</dbReference>
<protein>
    <submittedName>
        <fullName evidence="1">Putative metal-binding protein</fullName>
    </submittedName>
</protein>
<dbReference type="SUPFAM" id="SSF140371">
    <property type="entry name" value="Vng1086c-like"/>
    <property type="match status" value="1"/>
</dbReference>
<dbReference type="EMBL" id="CP006577">
    <property type="protein sequence ID" value="AIG97614.1"/>
    <property type="molecule type" value="Genomic_DNA"/>
</dbReference>
<dbReference type="RefSeq" id="WP_010878241.1">
    <property type="nucleotide sequence ID" value="NZ_CP006577.1"/>
</dbReference>
<dbReference type="InterPro" id="IPR036519">
    <property type="entry name" value="UPF0058_sf"/>
</dbReference>
<sequence>MHKEEIILLHLTLYNIKKLFENAGIANGHFKAYDELGVQPVHIHKSKTEHKKAISLLCKGISEIFRERSPEDLIESENLKFVIESIAPELCEP</sequence>